<organism evidence="2 3">
    <name type="scientific">Coccomyxa viridis</name>
    <dbReference type="NCBI Taxonomy" id="1274662"/>
    <lineage>
        <taxon>Eukaryota</taxon>
        <taxon>Viridiplantae</taxon>
        <taxon>Chlorophyta</taxon>
        <taxon>core chlorophytes</taxon>
        <taxon>Trebouxiophyceae</taxon>
        <taxon>Trebouxiophyceae incertae sedis</taxon>
        <taxon>Coccomyxaceae</taxon>
        <taxon>Coccomyxa</taxon>
    </lineage>
</organism>
<accession>A0AAV1IIF9</accession>
<protein>
    <submittedName>
        <fullName evidence="2">Uncharacterized protein</fullName>
    </submittedName>
</protein>
<sequence>MAMNDTQGQAMQNTGAMADTLAGRTDSWGSIGPGMVAESQLGQEQAGPPKGAA</sequence>
<feature type="compositionally biased region" description="Polar residues" evidence="1">
    <location>
        <begin position="1"/>
        <end position="15"/>
    </location>
</feature>
<evidence type="ECO:0000313" key="3">
    <source>
        <dbReference type="Proteomes" id="UP001314263"/>
    </source>
</evidence>
<evidence type="ECO:0000313" key="2">
    <source>
        <dbReference type="EMBL" id="CAK0786000.1"/>
    </source>
</evidence>
<keyword evidence="3" id="KW-1185">Reference proteome</keyword>
<feature type="region of interest" description="Disordered" evidence="1">
    <location>
        <begin position="1"/>
        <end position="53"/>
    </location>
</feature>
<comment type="caution">
    <text evidence="2">The sequence shown here is derived from an EMBL/GenBank/DDBJ whole genome shotgun (WGS) entry which is preliminary data.</text>
</comment>
<dbReference type="Proteomes" id="UP001314263">
    <property type="component" value="Unassembled WGS sequence"/>
</dbReference>
<dbReference type="AlphaFoldDB" id="A0AAV1IIF9"/>
<gene>
    <name evidence="2" type="ORF">CVIRNUC_009213</name>
</gene>
<reference evidence="2 3" key="1">
    <citation type="submission" date="2023-10" db="EMBL/GenBank/DDBJ databases">
        <authorList>
            <person name="Maclean D."/>
            <person name="Macfadyen A."/>
        </authorList>
    </citation>
    <scope>NUCLEOTIDE SEQUENCE [LARGE SCALE GENOMIC DNA]</scope>
</reference>
<name>A0AAV1IIF9_9CHLO</name>
<dbReference type="EMBL" id="CAUYUE010000013">
    <property type="protein sequence ID" value="CAK0786000.1"/>
    <property type="molecule type" value="Genomic_DNA"/>
</dbReference>
<proteinExistence type="predicted"/>
<evidence type="ECO:0000256" key="1">
    <source>
        <dbReference type="SAM" id="MobiDB-lite"/>
    </source>
</evidence>